<dbReference type="KEGG" id="azm:DM194_25650"/>
<evidence type="ECO:0008006" key="3">
    <source>
        <dbReference type="Google" id="ProtNLM"/>
    </source>
</evidence>
<dbReference type="RefSeq" id="WP_111070479.1">
    <property type="nucleotide sequence ID" value="NZ_CP029834.1"/>
</dbReference>
<dbReference type="Proteomes" id="UP000249605">
    <property type="component" value="Plasmid unnamed4"/>
</dbReference>
<accession>A0A2U9SF71</accession>
<sequence>MSGEGLSWRAEIDALVFQPAGHGGWCAVHRLAFRALLGLREPTPQDCLAHAAAHRAAFEAAAAEKIARRAYAAAASLHLTSRDIARAL</sequence>
<keyword evidence="2" id="KW-1185">Reference proteome</keyword>
<geneLocation type="plasmid" evidence="1 2">
    <name>unnamed4</name>
</geneLocation>
<keyword evidence="1" id="KW-0614">Plasmid</keyword>
<dbReference type="AlphaFoldDB" id="A0A2U9SF71"/>
<organism evidence="1 2">
    <name type="scientific">Azospirillum ramasamyi</name>
    <dbReference type="NCBI Taxonomy" id="682998"/>
    <lineage>
        <taxon>Bacteria</taxon>
        <taxon>Pseudomonadati</taxon>
        <taxon>Pseudomonadota</taxon>
        <taxon>Alphaproteobacteria</taxon>
        <taxon>Rhodospirillales</taxon>
        <taxon>Azospirillaceae</taxon>
        <taxon>Azospirillum</taxon>
    </lineage>
</organism>
<gene>
    <name evidence="1" type="ORF">DM194_25650</name>
</gene>
<protein>
    <recommendedName>
        <fullName evidence="3">DUF1488 domain-containing protein</fullName>
    </recommendedName>
</protein>
<evidence type="ECO:0000313" key="2">
    <source>
        <dbReference type="Proteomes" id="UP000249605"/>
    </source>
</evidence>
<evidence type="ECO:0000313" key="1">
    <source>
        <dbReference type="EMBL" id="AWU97681.1"/>
    </source>
</evidence>
<dbReference type="EMBL" id="CP029834">
    <property type="protein sequence ID" value="AWU97681.1"/>
    <property type="molecule type" value="Genomic_DNA"/>
</dbReference>
<proteinExistence type="predicted"/>
<name>A0A2U9SF71_9PROT</name>
<reference evidence="1 2" key="1">
    <citation type="submission" date="2018-06" db="EMBL/GenBank/DDBJ databases">
        <title>Complete genome sequencing of Azospirillum sp. M2T2B2.</title>
        <authorList>
            <person name="Heo J."/>
            <person name="Kim S.-J."/>
            <person name="Kwon S.-W."/>
            <person name="Anandham R."/>
        </authorList>
    </citation>
    <scope>NUCLEOTIDE SEQUENCE [LARGE SCALE GENOMIC DNA]</scope>
    <source>
        <strain evidence="1 2">M2T2B2</strain>
        <plasmid evidence="1 2">unnamed4</plasmid>
    </source>
</reference>
<dbReference type="OrthoDB" id="7307007at2"/>